<evidence type="ECO:0000259" key="4">
    <source>
        <dbReference type="Pfam" id="PF03946"/>
    </source>
</evidence>
<dbReference type="GO" id="GO:0003735">
    <property type="term" value="F:structural constituent of ribosome"/>
    <property type="evidence" value="ECO:0007669"/>
    <property type="project" value="InterPro"/>
</dbReference>
<evidence type="ECO:0000256" key="3">
    <source>
        <dbReference type="ARBA" id="ARBA00023274"/>
    </source>
</evidence>
<dbReference type="PANTHER" id="PTHR11661:SF1">
    <property type="entry name" value="LARGE RIBOSOMAL SUBUNIT PROTEIN UL11M"/>
    <property type="match status" value="1"/>
</dbReference>
<accession>A0A5C1H7X5</accession>
<gene>
    <name evidence="5" type="primary">rpl11</name>
</gene>
<dbReference type="GO" id="GO:0070180">
    <property type="term" value="F:large ribosomal subunit rRNA binding"/>
    <property type="evidence" value="ECO:0007669"/>
    <property type="project" value="TreeGrafter"/>
</dbReference>
<feature type="domain" description="Large ribosomal subunit protein uL11 N-terminal" evidence="4">
    <location>
        <begin position="9"/>
        <end position="66"/>
    </location>
</feature>
<evidence type="ECO:0000256" key="1">
    <source>
        <dbReference type="ARBA" id="ARBA00010537"/>
    </source>
</evidence>
<dbReference type="GO" id="GO:0015934">
    <property type="term" value="C:large ribosomal subunit"/>
    <property type="evidence" value="ECO:0007669"/>
    <property type="project" value="TreeGrafter"/>
</dbReference>
<dbReference type="SUPFAM" id="SSF54747">
    <property type="entry name" value="Ribosomal L11/L12e N-terminal domain"/>
    <property type="match status" value="1"/>
</dbReference>
<dbReference type="InterPro" id="IPR020784">
    <property type="entry name" value="Ribosomal_uL11_N"/>
</dbReference>
<keyword evidence="2 5" id="KW-0689">Ribosomal protein</keyword>
<name>A0A5C1H7X5_9APIC</name>
<dbReference type="SMART" id="SM00649">
    <property type="entry name" value="RL11"/>
    <property type="match status" value="1"/>
</dbReference>
<dbReference type="InterPro" id="IPR036796">
    <property type="entry name" value="Ribosomal_uL11_N_sf"/>
</dbReference>
<reference evidence="5" key="1">
    <citation type="journal article" date="2019" name="Genome Biol. Evol.">
        <title>Nephromyces represents a diverse and novel lineage of the Apicomplexa that has retained apicoplasts.</title>
        <authorList>
            <person name="Munoz-Gomez S.A."/>
            <person name="Durnin K."/>
            <person name="Eme L."/>
            <person name="Paight C."/>
            <person name="Lane C.E."/>
            <person name="Saffo M.B."/>
            <person name="Slamovits C.H."/>
        </authorList>
    </citation>
    <scope>NUCLEOTIDE SEQUENCE</scope>
    <source>
        <strain evidence="5">638</strain>
    </source>
</reference>
<keyword evidence="3" id="KW-0687">Ribonucleoprotein</keyword>
<dbReference type="HAMAP" id="MF_00736">
    <property type="entry name" value="Ribosomal_uL11"/>
    <property type="match status" value="1"/>
</dbReference>
<sequence length="137" mass="15577">MNKQLLCTLKLILPATKASPNSVLGAALGPFGINLISFCKEFNNLTIAYKGLPISIKLWIYSDKKYNLIIKTPPTINLIYEFCNLKSKSWHNQLILTDDIINKIIKLKYNDFKLLTIDKIKTIIYDTAHSLGVLYKS</sequence>
<dbReference type="SUPFAM" id="SSF46906">
    <property type="entry name" value="Ribosomal protein L11, C-terminal domain"/>
    <property type="match status" value="1"/>
</dbReference>
<evidence type="ECO:0000313" key="5">
    <source>
        <dbReference type="EMBL" id="QEM01707.1"/>
    </source>
</evidence>
<dbReference type="InterPro" id="IPR036769">
    <property type="entry name" value="Ribosomal_uL11_C_sf"/>
</dbReference>
<protein>
    <submittedName>
        <fullName evidence="5">50S ribosomal protein L11</fullName>
    </submittedName>
</protein>
<proteinExistence type="inferred from homology"/>
<dbReference type="Gene3D" id="1.10.10.250">
    <property type="entry name" value="Ribosomal protein L11, C-terminal domain"/>
    <property type="match status" value="1"/>
</dbReference>
<comment type="similarity">
    <text evidence="1">Belongs to the universal ribosomal protein uL11 family.</text>
</comment>
<evidence type="ECO:0000256" key="2">
    <source>
        <dbReference type="ARBA" id="ARBA00022980"/>
    </source>
</evidence>
<dbReference type="PANTHER" id="PTHR11661">
    <property type="entry name" value="60S RIBOSOMAL PROTEIN L12"/>
    <property type="match status" value="1"/>
</dbReference>
<dbReference type="InterPro" id="IPR000911">
    <property type="entry name" value="Ribosomal_uL11"/>
</dbReference>
<dbReference type="AlphaFoldDB" id="A0A5C1H7X5"/>
<dbReference type="Gene3D" id="3.30.1550.10">
    <property type="entry name" value="Ribosomal protein L11/L12, N-terminal domain"/>
    <property type="match status" value="1"/>
</dbReference>
<dbReference type="EMBL" id="MK573204">
    <property type="protein sequence ID" value="QEM01707.1"/>
    <property type="molecule type" value="Genomic_DNA"/>
</dbReference>
<dbReference type="GO" id="GO:0006412">
    <property type="term" value="P:translation"/>
    <property type="evidence" value="ECO:0007669"/>
    <property type="project" value="InterPro"/>
</dbReference>
<dbReference type="Pfam" id="PF03946">
    <property type="entry name" value="Ribosomal_L11_N"/>
    <property type="match status" value="1"/>
</dbReference>
<organism evidence="5">
    <name type="scientific">Nephromyces sp. ex Molgula occidentalis</name>
    <dbReference type="NCBI Taxonomy" id="2544991"/>
    <lineage>
        <taxon>Eukaryota</taxon>
        <taxon>Sar</taxon>
        <taxon>Alveolata</taxon>
        <taxon>Apicomplexa</taxon>
        <taxon>Aconoidasida</taxon>
        <taxon>Nephromycida</taxon>
        <taxon>Nephromyces</taxon>
    </lineage>
</organism>